<dbReference type="EMBL" id="KV875100">
    <property type="protein sequence ID" value="OIW26922.1"/>
    <property type="molecule type" value="Genomic_DNA"/>
</dbReference>
<dbReference type="OrthoDB" id="5269432at2759"/>
<feature type="region of interest" description="Disordered" evidence="1">
    <location>
        <begin position="34"/>
        <end position="97"/>
    </location>
</feature>
<dbReference type="AlphaFoldDB" id="A0A1J7JH24"/>
<feature type="compositionally biased region" description="Pro residues" evidence="1">
    <location>
        <begin position="34"/>
        <end position="51"/>
    </location>
</feature>
<dbReference type="InParanoid" id="A0A1J7JH24"/>
<gene>
    <name evidence="2" type="ORF">CONLIGDRAFT_672380</name>
</gene>
<proteinExistence type="predicted"/>
<evidence type="ECO:0000313" key="3">
    <source>
        <dbReference type="Proteomes" id="UP000182658"/>
    </source>
</evidence>
<evidence type="ECO:0000256" key="1">
    <source>
        <dbReference type="SAM" id="MobiDB-lite"/>
    </source>
</evidence>
<reference evidence="2 3" key="1">
    <citation type="submission" date="2016-10" db="EMBL/GenBank/DDBJ databases">
        <title>Draft genome sequence of Coniochaeta ligniaria NRRL30616, a lignocellulolytic fungus for bioabatement of inhibitors in plant biomass hydrolysates.</title>
        <authorList>
            <consortium name="DOE Joint Genome Institute"/>
            <person name="Jimenez D.J."/>
            <person name="Hector R.E."/>
            <person name="Riley R."/>
            <person name="Sun H."/>
            <person name="Grigoriev I.V."/>
            <person name="Van Elsas J.D."/>
            <person name="Nichols N.N."/>
        </authorList>
    </citation>
    <scope>NUCLEOTIDE SEQUENCE [LARGE SCALE GENOMIC DNA]</scope>
    <source>
        <strain evidence="2 3">NRRL 30616</strain>
    </source>
</reference>
<sequence length="123" mass="13308">MSTAFLHPHLGNVHHHNIMAHHNLVAGLFLGPSPTPPTTSLPPRGRAPPLEPFLHLPPVRALSRGTNSQWRRSTVRGEQTVPEWRASSGKGGGTSNWIRAEDTGCQVCGWRNAMPLARNCAGA</sequence>
<name>A0A1J7JH24_9PEZI</name>
<evidence type="ECO:0000313" key="2">
    <source>
        <dbReference type="EMBL" id="OIW26922.1"/>
    </source>
</evidence>
<accession>A0A1J7JH24</accession>
<dbReference type="Proteomes" id="UP000182658">
    <property type="component" value="Unassembled WGS sequence"/>
</dbReference>
<protein>
    <submittedName>
        <fullName evidence="2">Uncharacterized protein</fullName>
    </submittedName>
</protein>
<organism evidence="2 3">
    <name type="scientific">Coniochaeta ligniaria NRRL 30616</name>
    <dbReference type="NCBI Taxonomy" id="1408157"/>
    <lineage>
        <taxon>Eukaryota</taxon>
        <taxon>Fungi</taxon>
        <taxon>Dikarya</taxon>
        <taxon>Ascomycota</taxon>
        <taxon>Pezizomycotina</taxon>
        <taxon>Sordariomycetes</taxon>
        <taxon>Sordariomycetidae</taxon>
        <taxon>Coniochaetales</taxon>
        <taxon>Coniochaetaceae</taxon>
        <taxon>Coniochaeta</taxon>
    </lineage>
</organism>
<keyword evidence="3" id="KW-1185">Reference proteome</keyword>